<dbReference type="Proteomes" id="UP000758603">
    <property type="component" value="Unassembled WGS sequence"/>
</dbReference>
<comment type="caution">
    <text evidence="1">The sequence shown here is derived from an EMBL/GenBank/DDBJ whole genome shotgun (WGS) entry which is preliminary data.</text>
</comment>
<protein>
    <submittedName>
        <fullName evidence="1">Uncharacterized protein</fullName>
    </submittedName>
</protein>
<sequence>MVAIPNFANIVNTISKAFLHSTIIPLYKGDHPISPMETGPDQVVFTVVNKHTSAIKALLTRGCGLSGWSPHPIMILANNTEYDEIILTGFDGIGGSCDDSDPKRAIHLDVGKVDVNETIRFLIPSGWHGKMSVGDANYHLTGGSETLLEGSFLEQVNGNGETKVKLDFDVSMVDGFSVPLTCSCGDEVLTGCSWDLLSLNRCPEEDQGDGVCRNPLRPDESVSSATEFFQPCEGAAYTFPHDHGANINGNPQCQSEGVTCCVGTDCDPHMNQCTGVMSGEEICQKFY</sequence>
<dbReference type="GeneID" id="70137816"/>
<dbReference type="AlphaFoldDB" id="A0A9P8UER3"/>
<dbReference type="RefSeq" id="XP_045955074.1">
    <property type="nucleotide sequence ID" value="XM_046108925.1"/>
</dbReference>
<dbReference type="InterPro" id="IPR037176">
    <property type="entry name" value="Osmotin/thaumatin-like_sf"/>
</dbReference>
<dbReference type="OrthoDB" id="430315at2759"/>
<dbReference type="SUPFAM" id="SSF49870">
    <property type="entry name" value="Osmotin, thaumatin-like protein"/>
    <property type="match status" value="1"/>
</dbReference>
<evidence type="ECO:0000313" key="1">
    <source>
        <dbReference type="EMBL" id="KAH6648567.1"/>
    </source>
</evidence>
<accession>A0A9P8UER3</accession>
<organism evidence="1 2">
    <name type="scientific">Truncatella angustata</name>
    <dbReference type="NCBI Taxonomy" id="152316"/>
    <lineage>
        <taxon>Eukaryota</taxon>
        <taxon>Fungi</taxon>
        <taxon>Dikarya</taxon>
        <taxon>Ascomycota</taxon>
        <taxon>Pezizomycotina</taxon>
        <taxon>Sordariomycetes</taxon>
        <taxon>Xylariomycetidae</taxon>
        <taxon>Amphisphaeriales</taxon>
        <taxon>Sporocadaceae</taxon>
        <taxon>Truncatella</taxon>
    </lineage>
</organism>
<reference evidence="1" key="1">
    <citation type="journal article" date="2021" name="Nat. Commun.">
        <title>Genetic determinants of endophytism in the Arabidopsis root mycobiome.</title>
        <authorList>
            <person name="Mesny F."/>
            <person name="Miyauchi S."/>
            <person name="Thiergart T."/>
            <person name="Pickel B."/>
            <person name="Atanasova L."/>
            <person name="Karlsson M."/>
            <person name="Huettel B."/>
            <person name="Barry K.W."/>
            <person name="Haridas S."/>
            <person name="Chen C."/>
            <person name="Bauer D."/>
            <person name="Andreopoulos W."/>
            <person name="Pangilinan J."/>
            <person name="LaButti K."/>
            <person name="Riley R."/>
            <person name="Lipzen A."/>
            <person name="Clum A."/>
            <person name="Drula E."/>
            <person name="Henrissat B."/>
            <person name="Kohler A."/>
            <person name="Grigoriev I.V."/>
            <person name="Martin F.M."/>
            <person name="Hacquard S."/>
        </authorList>
    </citation>
    <scope>NUCLEOTIDE SEQUENCE</scope>
    <source>
        <strain evidence="1">MPI-SDFR-AT-0073</strain>
    </source>
</reference>
<dbReference type="EMBL" id="JAGPXC010000007">
    <property type="protein sequence ID" value="KAH6648567.1"/>
    <property type="molecule type" value="Genomic_DNA"/>
</dbReference>
<keyword evidence="2" id="KW-1185">Reference proteome</keyword>
<evidence type="ECO:0000313" key="2">
    <source>
        <dbReference type="Proteomes" id="UP000758603"/>
    </source>
</evidence>
<name>A0A9P8UER3_9PEZI</name>
<gene>
    <name evidence="1" type="ORF">BKA67DRAFT_681650</name>
</gene>
<proteinExistence type="predicted"/>